<dbReference type="AlphaFoldDB" id="A0AB39XKE6"/>
<name>A0AB39XKE6_9BRAD</name>
<dbReference type="RefSeq" id="WP_369722923.1">
    <property type="nucleotide sequence ID" value="NZ_CP165734.1"/>
</dbReference>
<protein>
    <submittedName>
        <fullName evidence="1">Uncharacterized protein</fullName>
    </submittedName>
</protein>
<accession>A0AB39XKE6</accession>
<proteinExistence type="predicted"/>
<evidence type="ECO:0000313" key="1">
    <source>
        <dbReference type="EMBL" id="XDV58400.1"/>
    </source>
</evidence>
<sequence length="52" mass="6056">MRYRNDKGTRVRPVIDKQPERTRCPNLADAVVMYCWPVDELAYDTGTTALLR</sequence>
<dbReference type="EMBL" id="CP165734">
    <property type="protein sequence ID" value="XDV58400.1"/>
    <property type="molecule type" value="Genomic_DNA"/>
</dbReference>
<organism evidence="1">
    <name type="scientific">Bradyrhizobium sp. LLZ17</name>
    <dbReference type="NCBI Taxonomy" id="3239388"/>
    <lineage>
        <taxon>Bacteria</taxon>
        <taxon>Pseudomonadati</taxon>
        <taxon>Pseudomonadota</taxon>
        <taxon>Alphaproteobacteria</taxon>
        <taxon>Hyphomicrobiales</taxon>
        <taxon>Nitrobacteraceae</taxon>
        <taxon>Bradyrhizobium</taxon>
    </lineage>
</organism>
<reference evidence="1" key="1">
    <citation type="submission" date="2024-08" db="EMBL/GenBank/DDBJ databases">
        <authorList>
            <person name="Chaddad Z."/>
            <person name="Lamrabet M."/>
            <person name="Bouhnik O."/>
            <person name="Alami S."/>
            <person name="Wipf D."/>
            <person name="Courty P.E."/>
            <person name="Missbah El Idrissi M."/>
        </authorList>
    </citation>
    <scope>NUCLEOTIDE SEQUENCE</scope>
    <source>
        <strain evidence="1">LLZ17</strain>
    </source>
</reference>
<gene>
    <name evidence="1" type="ORF">AB8Z38_02345</name>
</gene>